<evidence type="ECO:0000256" key="2">
    <source>
        <dbReference type="RuleBase" id="RU004168"/>
    </source>
</evidence>
<reference evidence="5" key="1">
    <citation type="journal article" date="2020" name="mSystems">
        <title>Genome- and Community-Level Interaction Insights into Carbon Utilization and Element Cycling Functions of Hydrothermarchaeota in Hydrothermal Sediment.</title>
        <authorList>
            <person name="Zhou Z."/>
            <person name="Liu Y."/>
            <person name="Xu W."/>
            <person name="Pan J."/>
            <person name="Luo Z.H."/>
            <person name="Li M."/>
        </authorList>
    </citation>
    <scope>NUCLEOTIDE SEQUENCE [LARGE SCALE GENOMIC DNA]</scope>
    <source>
        <strain evidence="5">SpSt-637</strain>
        <strain evidence="4">SpSt-667</strain>
    </source>
</reference>
<comment type="caution">
    <text evidence="1">Lacks conserved residue(s) required for the propagation of feature annotation.</text>
</comment>
<dbReference type="EMBL" id="DTBD01000012">
    <property type="protein sequence ID" value="HGQ63968.1"/>
    <property type="molecule type" value="Genomic_DNA"/>
</dbReference>
<dbReference type="InterPro" id="IPR036046">
    <property type="entry name" value="Acylphosphatase-like_dom_sf"/>
</dbReference>
<proteinExistence type="inferred from homology"/>
<evidence type="ECO:0000313" key="5">
    <source>
        <dbReference type="EMBL" id="HGQ63968.1"/>
    </source>
</evidence>
<comment type="similarity">
    <text evidence="2">Belongs to the acylphosphatase family.</text>
</comment>
<evidence type="ECO:0000259" key="3">
    <source>
        <dbReference type="PROSITE" id="PS51160"/>
    </source>
</evidence>
<gene>
    <name evidence="5" type="ORF">ENU08_01835</name>
    <name evidence="4" type="ORF">ENU41_03005</name>
</gene>
<dbReference type="Pfam" id="PF00708">
    <property type="entry name" value="Acylphosphatase"/>
    <property type="match status" value="1"/>
</dbReference>
<dbReference type="Gene3D" id="3.30.70.100">
    <property type="match status" value="1"/>
</dbReference>
<dbReference type="AlphaFoldDB" id="A0A7C4NM57"/>
<feature type="domain" description="Acylphosphatase-like" evidence="3">
    <location>
        <begin position="7"/>
        <end position="96"/>
    </location>
</feature>
<accession>A0A7C4NM57</accession>
<comment type="caution">
    <text evidence="5">The sequence shown here is derived from an EMBL/GenBank/DDBJ whole genome shotgun (WGS) entry which is preliminary data.</text>
</comment>
<evidence type="ECO:0000313" key="4">
    <source>
        <dbReference type="EMBL" id="HGQ35629.1"/>
    </source>
</evidence>
<dbReference type="PROSITE" id="PS51160">
    <property type="entry name" value="ACYLPHOSPHATASE_3"/>
    <property type="match status" value="1"/>
</dbReference>
<organism evidence="5">
    <name type="scientific">Ignisphaera aggregans</name>
    <dbReference type="NCBI Taxonomy" id="334771"/>
    <lineage>
        <taxon>Archaea</taxon>
        <taxon>Thermoproteota</taxon>
        <taxon>Thermoprotei</taxon>
        <taxon>Desulfurococcales</taxon>
        <taxon>Desulfurococcaceae</taxon>
        <taxon>Ignisphaera</taxon>
    </lineage>
</organism>
<dbReference type="SUPFAM" id="SSF54975">
    <property type="entry name" value="Acylphosphatase/BLUF domain-like"/>
    <property type="match status" value="1"/>
</dbReference>
<protein>
    <recommendedName>
        <fullName evidence="3">Acylphosphatase-like domain-containing protein</fullName>
    </recommendedName>
</protein>
<dbReference type="InterPro" id="IPR001792">
    <property type="entry name" value="Acylphosphatase-like_dom"/>
</dbReference>
<dbReference type="EMBL" id="DTCK01000016">
    <property type="protein sequence ID" value="HGQ35629.1"/>
    <property type="molecule type" value="Genomic_DNA"/>
</dbReference>
<name>A0A7C4NM57_9CREN</name>
<sequence>MIHSLKCIKVVVEGVLKGLGYLGYVYIVAEELKIKGWGRYTEEGSAEIVAISDADTLMKFINKLRSHGTLAVVNSIHIEPCPQDLRIDLDSFNADLN</sequence>
<evidence type="ECO:0000256" key="1">
    <source>
        <dbReference type="PROSITE-ProRule" id="PRU00520"/>
    </source>
</evidence>